<reference evidence="1 2" key="1">
    <citation type="journal article" date="2018" name="PLoS ONE">
        <title>The draft genome of Kipferlia bialata reveals reductive genome evolution in fornicate parasites.</title>
        <authorList>
            <person name="Tanifuji G."/>
            <person name="Takabayashi S."/>
            <person name="Kume K."/>
            <person name="Takagi M."/>
            <person name="Nakayama T."/>
            <person name="Kamikawa R."/>
            <person name="Inagaki Y."/>
            <person name="Hashimoto T."/>
        </authorList>
    </citation>
    <scope>NUCLEOTIDE SEQUENCE [LARGE SCALE GENOMIC DNA]</scope>
    <source>
        <strain evidence="1">NY0173</strain>
    </source>
</reference>
<dbReference type="AlphaFoldDB" id="A0A9K3CR56"/>
<accession>A0A9K3CR56</accession>
<dbReference type="InterPro" id="IPR027417">
    <property type="entry name" value="P-loop_NTPase"/>
</dbReference>
<dbReference type="Proteomes" id="UP000265618">
    <property type="component" value="Unassembled WGS sequence"/>
</dbReference>
<dbReference type="Gene3D" id="3.40.50.300">
    <property type="entry name" value="P-loop containing nucleotide triphosphate hydrolases"/>
    <property type="match status" value="1"/>
</dbReference>
<sequence>SCLVARAMQGLDCVRCTVPQDTRAQATAVVTACQSDTPQAKRNVTEAGQKLRQVLAKAGERGRVLVTVFDGFEYFVETSQRFLYQLLDSQHSVPVITVAMARSGLPVERLEKRVRSRYAFISLSTMDYDTEGAEADLMASDPGAMDALQTLRLGHVSESEKPGSWPSPPVLVCLLSLRQRLVGTDRSDKTHNTMVSQCVFSPAVAEAVEVAVREGGSAGSVLASAARYIATLAADAALDPDTLAEHINPAPSLCPPPSLLDRTVLAAVLVCCRRMGEGSTVPVTSVVLRDLRKAVSEGDIHGFPLQPQDPSFVSVGVTSVQRLGLAGLVGVKGDNVWLEVPAPVLASMIQKSCPADVCGWVRKQ</sequence>
<comment type="caution">
    <text evidence="1">The sequence shown here is derived from an EMBL/GenBank/DDBJ whole genome shotgun (WGS) entry which is preliminary data.</text>
</comment>
<name>A0A9K3CR56_9EUKA</name>
<evidence type="ECO:0000313" key="2">
    <source>
        <dbReference type="Proteomes" id="UP000265618"/>
    </source>
</evidence>
<keyword evidence="2" id="KW-1185">Reference proteome</keyword>
<evidence type="ECO:0000313" key="1">
    <source>
        <dbReference type="EMBL" id="GIQ81676.1"/>
    </source>
</evidence>
<protein>
    <submittedName>
        <fullName evidence="1">Uncharacterized protein</fullName>
    </submittedName>
</protein>
<organism evidence="1 2">
    <name type="scientific">Kipferlia bialata</name>
    <dbReference type="NCBI Taxonomy" id="797122"/>
    <lineage>
        <taxon>Eukaryota</taxon>
        <taxon>Metamonada</taxon>
        <taxon>Carpediemonas-like organisms</taxon>
        <taxon>Kipferlia</taxon>
    </lineage>
</organism>
<feature type="non-terminal residue" evidence="1">
    <location>
        <position position="1"/>
    </location>
</feature>
<dbReference type="EMBL" id="BDIP01000462">
    <property type="protein sequence ID" value="GIQ81676.1"/>
    <property type="molecule type" value="Genomic_DNA"/>
</dbReference>
<proteinExistence type="predicted"/>
<gene>
    <name evidence="1" type="ORF">KIPB_002670</name>
</gene>